<feature type="region of interest" description="Disordered" evidence="1">
    <location>
        <begin position="1"/>
        <end position="322"/>
    </location>
</feature>
<dbReference type="AlphaFoldDB" id="A0A7G2CPE3"/>
<reference evidence="2 3" key="1">
    <citation type="submission" date="2020-08" db="EMBL/GenBank/DDBJ databases">
        <authorList>
            <person name="Newling K."/>
            <person name="Davey J."/>
            <person name="Forrester S."/>
        </authorList>
    </citation>
    <scope>NUCLEOTIDE SEQUENCE [LARGE SCALE GENOMIC DNA]</scope>
    <source>
        <strain evidence="3">Crithidia deanei Carvalho (ATCC PRA-265)</strain>
    </source>
</reference>
<dbReference type="Proteomes" id="UP000515908">
    <property type="component" value="Chromosome 16"/>
</dbReference>
<name>A0A7G2CPE3_9TRYP</name>
<protein>
    <submittedName>
        <fullName evidence="2">Uncharacterized protein</fullName>
    </submittedName>
</protein>
<feature type="compositionally biased region" description="Basic and acidic residues" evidence="1">
    <location>
        <begin position="132"/>
        <end position="146"/>
    </location>
</feature>
<feature type="compositionally biased region" description="Low complexity" evidence="1">
    <location>
        <begin position="33"/>
        <end position="50"/>
    </location>
</feature>
<feature type="compositionally biased region" description="Polar residues" evidence="1">
    <location>
        <begin position="101"/>
        <end position="131"/>
    </location>
</feature>
<feature type="compositionally biased region" description="Basic and acidic residues" evidence="1">
    <location>
        <begin position="193"/>
        <end position="207"/>
    </location>
</feature>
<evidence type="ECO:0000256" key="1">
    <source>
        <dbReference type="SAM" id="MobiDB-lite"/>
    </source>
</evidence>
<evidence type="ECO:0000313" key="3">
    <source>
        <dbReference type="Proteomes" id="UP000515908"/>
    </source>
</evidence>
<feature type="compositionally biased region" description="Polar residues" evidence="1">
    <location>
        <begin position="1"/>
        <end position="32"/>
    </location>
</feature>
<feature type="compositionally biased region" description="Low complexity" evidence="1">
    <location>
        <begin position="244"/>
        <end position="255"/>
    </location>
</feature>
<feature type="compositionally biased region" description="Low complexity" evidence="1">
    <location>
        <begin position="62"/>
        <end position="71"/>
    </location>
</feature>
<feature type="compositionally biased region" description="Polar residues" evidence="1">
    <location>
        <begin position="208"/>
        <end position="225"/>
    </location>
</feature>
<feature type="compositionally biased region" description="Polar residues" evidence="1">
    <location>
        <begin position="233"/>
        <end position="243"/>
    </location>
</feature>
<sequence length="322" mass="34449">MTSSQPRSKQESRASSVATSQSHRNPNDSKNLSRQSSTGRSTTKSSSVSTNANRKGEKEPSVEVSRSSVPVSEDDERPQPSPRRPTAAYVNRNNDRDGSEVGTTSRTASEAGTQRSFKTAVSAQTKATTAANREESHVKTPSERSATRSVPASEATNPHTAVVREEEELSDIGTQRSFKTAVSAQTKATTAANREESRIKTPSERSVSRSVPASEATNPHTTVTDTNKEHTPAASTRKSSTRNSSVAGSSPSPAVVREEEELSDIGTQRSFKTAVSAPDQGDHCSEQRGVSVPRPPVNGVLQGLSLLPRRPTLKPPPRERAP</sequence>
<feature type="compositionally biased region" description="Polar residues" evidence="1">
    <location>
        <begin position="172"/>
        <end position="192"/>
    </location>
</feature>
<accession>A0A7G2CPE3</accession>
<feature type="compositionally biased region" description="Polar residues" evidence="1">
    <location>
        <begin position="147"/>
        <end position="159"/>
    </location>
</feature>
<organism evidence="2 3">
    <name type="scientific">Angomonas deanei</name>
    <dbReference type="NCBI Taxonomy" id="59799"/>
    <lineage>
        <taxon>Eukaryota</taxon>
        <taxon>Discoba</taxon>
        <taxon>Euglenozoa</taxon>
        <taxon>Kinetoplastea</taxon>
        <taxon>Metakinetoplastina</taxon>
        <taxon>Trypanosomatida</taxon>
        <taxon>Trypanosomatidae</taxon>
        <taxon>Strigomonadinae</taxon>
        <taxon>Angomonas</taxon>
    </lineage>
</organism>
<dbReference type="VEuPathDB" id="TriTrypDB:ADEAN_000756600"/>
<proteinExistence type="predicted"/>
<keyword evidence="3" id="KW-1185">Reference proteome</keyword>
<evidence type="ECO:0000313" key="2">
    <source>
        <dbReference type="EMBL" id="CAD2220052.1"/>
    </source>
</evidence>
<dbReference type="EMBL" id="LR877160">
    <property type="protein sequence ID" value="CAD2220052.1"/>
    <property type="molecule type" value="Genomic_DNA"/>
</dbReference>
<gene>
    <name evidence="2" type="ORF">ADEAN_000756600</name>
</gene>